<evidence type="ECO:0000313" key="2">
    <source>
        <dbReference type="EMBL" id="BCJ39979.1"/>
    </source>
</evidence>
<protein>
    <recommendedName>
        <fullName evidence="4">DUF2029 domain-containing protein</fullName>
    </recommendedName>
</protein>
<accession>A0ABM7LL46</accession>
<feature type="transmembrane region" description="Helical" evidence="1">
    <location>
        <begin position="127"/>
        <end position="146"/>
    </location>
</feature>
<evidence type="ECO:0000256" key="1">
    <source>
        <dbReference type="SAM" id="Phobius"/>
    </source>
</evidence>
<feature type="transmembrane region" description="Helical" evidence="1">
    <location>
        <begin position="34"/>
        <end position="54"/>
    </location>
</feature>
<keyword evidence="1" id="KW-0472">Membrane</keyword>
<evidence type="ECO:0000313" key="3">
    <source>
        <dbReference type="Proteomes" id="UP000676967"/>
    </source>
</evidence>
<gene>
    <name evidence="2" type="ORF">Aiant_06360</name>
</gene>
<dbReference type="Proteomes" id="UP000676967">
    <property type="component" value="Chromosome"/>
</dbReference>
<dbReference type="RefSeq" id="WP_189330851.1">
    <property type="nucleotide sequence ID" value="NZ_AP023356.1"/>
</dbReference>
<sequence length="163" mass="17861">MTVSVVDRVVRWNLDIGGDLYGDERERFRWYEGIATASALHSLLIPWAAAVMVWSLGEAAVLPLTIVLVLLFGPMVLCAVYVRRRKVETDPRGWGSKRILITALTVSPYVVFLVGALHADDPAGDGWIGAAVGGVFGAMISILAALRKARQWQQREALAEDED</sequence>
<proteinExistence type="predicted"/>
<organism evidence="2 3">
    <name type="scientific">Actinoplanes ianthinogenes</name>
    <dbReference type="NCBI Taxonomy" id="122358"/>
    <lineage>
        <taxon>Bacteria</taxon>
        <taxon>Bacillati</taxon>
        <taxon>Actinomycetota</taxon>
        <taxon>Actinomycetes</taxon>
        <taxon>Micromonosporales</taxon>
        <taxon>Micromonosporaceae</taxon>
        <taxon>Actinoplanes</taxon>
    </lineage>
</organism>
<keyword evidence="1" id="KW-1133">Transmembrane helix</keyword>
<reference evidence="2 3" key="1">
    <citation type="submission" date="2020-08" db="EMBL/GenBank/DDBJ databases">
        <title>Whole genome shotgun sequence of Actinoplanes ianthinogenes NBRC 13996.</title>
        <authorList>
            <person name="Komaki H."/>
            <person name="Tamura T."/>
        </authorList>
    </citation>
    <scope>NUCLEOTIDE SEQUENCE [LARGE SCALE GENOMIC DNA]</scope>
    <source>
        <strain evidence="2 3">NBRC 13996</strain>
    </source>
</reference>
<evidence type="ECO:0008006" key="4">
    <source>
        <dbReference type="Google" id="ProtNLM"/>
    </source>
</evidence>
<feature type="transmembrane region" description="Helical" evidence="1">
    <location>
        <begin position="60"/>
        <end position="82"/>
    </location>
</feature>
<feature type="transmembrane region" description="Helical" evidence="1">
    <location>
        <begin position="94"/>
        <end position="115"/>
    </location>
</feature>
<dbReference type="EMBL" id="AP023356">
    <property type="protein sequence ID" value="BCJ39979.1"/>
    <property type="molecule type" value="Genomic_DNA"/>
</dbReference>
<name>A0ABM7LL46_9ACTN</name>
<keyword evidence="3" id="KW-1185">Reference proteome</keyword>
<keyword evidence="1" id="KW-0812">Transmembrane</keyword>